<sequence length="469" mass="53375">MLRLDNKQIIKIYSNTTKTDAAKSYERISDFYAGKSVFITGGTGFLGKVLIERLLSTCTDIESIYVLIRSKRGMKLEQRLREITDAPIFDKLKSIKPNTIKKIIPIEGDVSKPDLAIRTSDEQKLKDNVSVVIHSAANVNFLASFRTAMKINYEGTKNIIALGKKMKNLESFVYISSVFARADKLTIDEVIYPRLRKEEEVYSFIDMYGDDAKTTEKFLCGSPNPYTMSKSLCENYLQENRGSMKTIIVRPSIVTPIIGEPLPGWCDSWVAAIGYFSDIIRGLTKVTYGHPNVVIDMIPVDYVSNLTIVAAARGNQSDDVLVYNSCSSSSNPISSQMINDLILEESLKYKNHEWKPRKVKLYLSPLVVKSMMFALEMVPSFLADIFLRLKGETPKYMEMQKLSILLKYVLRKFTMKSLYIKSENSQKLIATLDEKDKVLFPSDPRTISWFKYIPIFCHGIQKHLLKSKQ</sequence>
<dbReference type="Pfam" id="PF03015">
    <property type="entry name" value="Sterile"/>
    <property type="match status" value="1"/>
</dbReference>
<dbReference type="PANTHER" id="PTHR11011:SF45">
    <property type="entry name" value="FATTY ACYL-COA REDUCTASE CG8306-RELATED"/>
    <property type="match status" value="1"/>
</dbReference>
<dbReference type="InterPro" id="IPR036291">
    <property type="entry name" value="NAD(P)-bd_dom_sf"/>
</dbReference>
<evidence type="ECO:0000256" key="4">
    <source>
        <dbReference type="RuleBase" id="RU363097"/>
    </source>
</evidence>
<keyword evidence="3 4" id="KW-0443">Lipid metabolism</keyword>
<dbReference type="Gene3D" id="3.40.50.720">
    <property type="entry name" value="NAD(P)-binding Rossmann-like Domain"/>
    <property type="match status" value="1"/>
</dbReference>
<comment type="caution">
    <text evidence="7">The sequence shown here is derived from an EMBL/GenBank/DDBJ whole genome shotgun (WGS) entry which is preliminary data.</text>
</comment>
<keyword evidence="8" id="KW-1185">Reference proteome</keyword>
<feature type="domain" description="Fatty acyl-CoA reductase C-terminal" evidence="5">
    <location>
        <begin position="376"/>
        <end position="466"/>
    </location>
</feature>
<organism evidence="7 8">
    <name type="scientific">Euphydryas editha</name>
    <name type="common">Edith's checkerspot</name>
    <dbReference type="NCBI Taxonomy" id="104508"/>
    <lineage>
        <taxon>Eukaryota</taxon>
        <taxon>Metazoa</taxon>
        <taxon>Ecdysozoa</taxon>
        <taxon>Arthropoda</taxon>
        <taxon>Hexapoda</taxon>
        <taxon>Insecta</taxon>
        <taxon>Pterygota</taxon>
        <taxon>Neoptera</taxon>
        <taxon>Endopterygota</taxon>
        <taxon>Lepidoptera</taxon>
        <taxon>Glossata</taxon>
        <taxon>Ditrysia</taxon>
        <taxon>Papilionoidea</taxon>
        <taxon>Nymphalidae</taxon>
        <taxon>Nymphalinae</taxon>
        <taxon>Euphydryas</taxon>
    </lineage>
</organism>
<keyword evidence="4" id="KW-0560">Oxidoreductase</keyword>
<evidence type="ECO:0000313" key="7">
    <source>
        <dbReference type="EMBL" id="CAH2089959.1"/>
    </source>
</evidence>
<reference evidence="7" key="1">
    <citation type="submission" date="2022-03" db="EMBL/GenBank/DDBJ databases">
        <authorList>
            <person name="Tunstrom K."/>
        </authorList>
    </citation>
    <scope>NUCLEOTIDE SEQUENCE</scope>
</reference>
<evidence type="ECO:0000256" key="1">
    <source>
        <dbReference type="ARBA" id="ARBA00005928"/>
    </source>
</evidence>
<feature type="domain" description="Thioester reductase (TE)" evidence="6">
    <location>
        <begin position="39"/>
        <end position="306"/>
    </location>
</feature>
<evidence type="ECO:0000256" key="3">
    <source>
        <dbReference type="ARBA" id="ARBA00023098"/>
    </source>
</evidence>
<dbReference type="GO" id="GO:0035336">
    <property type="term" value="P:long-chain fatty-acyl-CoA metabolic process"/>
    <property type="evidence" value="ECO:0007669"/>
    <property type="project" value="TreeGrafter"/>
</dbReference>
<dbReference type="GO" id="GO:0102965">
    <property type="term" value="F:alcohol-forming long-chain fatty acyl-CoA reductase activity"/>
    <property type="evidence" value="ECO:0007669"/>
    <property type="project" value="UniProtKB-EC"/>
</dbReference>
<comment type="function">
    <text evidence="4">Catalyzes the reduction of fatty acyl-CoA to fatty alcohols.</text>
</comment>
<protein>
    <recommendedName>
        <fullName evidence="4">Fatty acyl-CoA reductase</fullName>
        <ecNumber evidence="4">1.2.1.84</ecNumber>
    </recommendedName>
</protein>
<dbReference type="InterPro" id="IPR013120">
    <property type="entry name" value="FAR_NAD-bd"/>
</dbReference>
<gene>
    <name evidence="7" type="ORF">EEDITHA_LOCUS5962</name>
</gene>
<dbReference type="CDD" id="cd09071">
    <property type="entry name" value="FAR_C"/>
    <property type="match status" value="1"/>
</dbReference>
<evidence type="ECO:0000259" key="5">
    <source>
        <dbReference type="Pfam" id="PF03015"/>
    </source>
</evidence>
<dbReference type="InterPro" id="IPR033640">
    <property type="entry name" value="FAR_C"/>
</dbReference>
<comment type="similarity">
    <text evidence="1 4">Belongs to the fatty acyl-CoA reductase family.</text>
</comment>
<accession>A0AAU9TQP0</accession>
<proteinExistence type="inferred from homology"/>
<dbReference type="AlphaFoldDB" id="A0AAU9TQP0"/>
<dbReference type="GO" id="GO:0080019">
    <property type="term" value="F:alcohol-forming very long-chain fatty acyl-CoA reductase activity"/>
    <property type="evidence" value="ECO:0007669"/>
    <property type="project" value="InterPro"/>
</dbReference>
<dbReference type="SUPFAM" id="SSF51735">
    <property type="entry name" value="NAD(P)-binding Rossmann-fold domains"/>
    <property type="match status" value="1"/>
</dbReference>
<dbReference type="InterPro" id="IPR026055">
    <property type="entry name" value="FAR"/>
</dbReference>
<dbReference type="Proteomes" id="UP001153954">
    <property type="component" value="Unassembled WGS sequence"/>
</dbReference>
<name>A0AAU9TQP0_EUPED</name>
<dbReference type="EC" id="1.2.1.84" evidence="4"/>
<dbReference type="PANTHER" id="PTHR11011">
    <property type="entry name" value="MALE STERILITY PROTEIN 2-RELATED"/>
    <property type="match status" value="1"/>
</dbReference>
<comment type="catalytic activity">
    <reaction evidence="4">
        <text>a long-chain fatty acyl-CoA + 2 NADPH + 2 H(+) = a long-chain primary fatty alcohol + 2 NADP(+) + CoA</text>
        <dbReference type="Rhea" id="RHEA:52716"/>
        <dbReference type="ChEBI" id="CHEBI:15378"/>
        <dbReference type="ChEBI" id="CHEBI:57287"/>
        <dbReference type="ChEBI" id="CHEBI:57783"/>
        <dbReference type="ChEBI" id="CHEBI:58349"/>
        <dbReference type="ChEBI" id="CHEBI:77396"/>
        <dbReference type="ChEBI" id="CHEBI:83139"/>
        <dbReference type="EC" id="1.2.1.84"/>
    </reaction>
</comment>
<evidence type="ECO:0000256" key="2">
    <source>
        <dbReference type="ARBA" id="ARBA00022516"/>
    </source>
</evidence>
<dbReference type="CDD" id="cd05236">
    <property type="entry name" value="FAR-N_SDR_e"/>
    <property type="match status" value="1"/>
</dbReference>
<dbReference type="Pfam" id="PF07993">
    <property type="entry name" value="NAD_binding_4"/>
    <property type="match status" value="1"/>
</dbReference>
<evidence type="ECO:0000259" key="6">
    <source>
        <dbReference type="Pfam" id="PF07993"/>
    </source>
</evidence>
<dbReference type="EMBL" id="CAKOGL010000008">
    <property type="protein sequence ID" value="CAH2089959.1"/>
    <property type="molecule type" value="Genomic_DNA"/>
</dbReference>
<keyword evidence="2 4" id="KW-0444">Lipid biosynthesis</keyword>
<dbReference type="GO" id="GO:0005777">
    <property type="term" value="C:peroxisome"/>
    <property type="evidence" value="ECO:0007669"/>
    <property type="project" value="TreeGrafter"/>
</dbReference>
<evidence type="ECO:0000313" key="8">
    <source>
        <dbReference type="Proteomes" id="UP001153954"/>
    </source>
</evidence>
<keyword evidence="4" id="KW-0521">NADP</keyword>